<name>A0A895XNY3_9ACTN</name>
<dbReference type="InterPro" id="IPR000760">
    <property type="entry name" value="Inositol_monophosphatase-like"/>
</dbReference>
<evidence type="ECO:0000313" key="16">
    <source>
        <dbReference type="Proteomes" id="UP000662939"/>
    </source>
</evidence>
<dbReference type="GO" id="GO:0046872">
    <property type="term" value="F:metal ion binding"/>
    <property type="evidence" value="ECO:0007669"/>
    <property type="project" value="UniProtKB-KW"/>
</dbReference>
<dbReference type="EC" id="3.1.3.15" evidence="4 13"/>
<feature type="binding site" evidence="14">
    <location>
        <position position="87"/>
    </location>
    <ligand>
        <name>Mg(2+)</name>
        <dbReference type="ChEBI" id="CHEBI:18420"/>
        <label>1</label>
        <note>catalytic</note>
    </ligand>
</feature>
<dbReference type="PANTHER" id="PTHR43200:SF6">
    <property type="entry name" value="3'(2'),5'-BISPHOSPHATE NUCLEOTIDASE"/>
    <property type="match status" value="1"/>
</dbReference>
<dbReference type="PANTHER" id="PTHR43200">
    <property type="entry name" value="PHOSPHATASE"/>
    <property type="match status" value="1"/>
</dbReference>
<dbReference type="NCBIfam" id="TIGR02067">
    <property type="entry name" value="his_9_HisN"/>
    <property type="match status" value="1"/>
</dbReference>
<evidence type="ECO:0000256" key="7">
    <source>
        <dbReference type="ARBA" id="ARBA00022723"/>
    </source>
</evidence>
<dbReference type="PRINTS" id="PR00377">
    <property type="entry name" value="IMPHPHTASES"/>
</dbReference>
<dbReference type="InterPro" id="IPR051090">
    <property type="entry name" value="Inositol_monoP_superfamily"/>
</dbReference>
<dbReference type="FunFam" id="3.30.540.10:FF:000003">
    <property type="entry name" value="Inositol-1-monophosphatase"/>
    <property type="match status" value="1"/>
</dbReference>
<keyword evidence="16" id="KW-1185">Reference proteome</keyword>
<organism evidence="15 16">
    <name type="scientific">Natronoglycomyces albus</name>
    <dbReference type="NCBI Taxonomy" id="2811108"/>
    <lineage>
        <taxon>Bacteria</taxon>
        <taxon>Bacillati</taxon>
        <taxon>Actinomycetota</taxon>
        <taxon>Actinomycetes</taxon>
        <taxon>Glycomycetales</taxon>
        <taxon>Glycomycetaceae</taxon>
        <taxon>Natronoglycomyces</taxon>
    </lineage>
</organism>
<evidence type="ECO:0000256" key="6">
    <source>
        <dbReference type="ARBA" id="ARBA00022605"/>
    </source>
</evidence>
<comment type="similarity">
    <text evidence="3">Belongs to the inositol monophosphatase superfamily.</text>
</comment>
<dbReference type="GO" id="GO:0004401">
    <property type="term" value="F:histidinol-phosphatase activity"/>
    <property type="evidence" value="ECO:0007669"/>
    <property type="project" value="UniProtKB-UniRule"/>
</dbReference>
<evidence type="ECO:0000256" key="12">
    <source>
        <dbReference type="ARBA" id="ARBA00053547"/>
    </source>
</evidence>
<keyword evidence="6" id="KW-0028">Amino-acid biosynthesis</keyword>
<keyword evidence="7 14" id="KW-0479">Metal-binding</keyword>
<evidence type="ECO:0000313" key="15">
    <source>
        <dbReference type="EMBL" id="QSB07064.1"/>
    </source>
</evidence>
<feature type="binding site" evidence="14">
    <location>
        <position position="215"/>
    </location>
    <ligand>
        <name>Mg(2+)</name>
        <dbReference type="ChEBI" id="CHEBI:18420"/>
        <label>1</label>
        <note>catalytic</note>
    </ligand>
</feature>
<dbReference type="Gene3D" id="3.30.540.10">
    <property type="entry name" value="Fructose-1,6-Bisphosphatase, subunit A, domain 1"/>
    <property type="match status" value="1"/>
</dbReference>
<dbReference type="UniPathway" id="UPA00031">
    <property type="reaction ID" value="UER00013"/>
</dbReference>
<dbReference type="InterPro" id="IPR020583">
    <property type="entry name" value="Inositol_monoP_metal-BS"/>
</dbReference>
<protein>
    <recommendedName>
        <fullName evidence="5 13">Histidinol-phosphatase</fullName>
        <ecNumber evidence="4 13">3.1.3.15</ecNumber>
    </recommendedName>
</protein>
<dbReference type="Pfam" id="PF00459">
    <property type="entry name" value="Inositol_P"/>
    <property type="match status" value="1"/>
</dbReference>
<dbReference type="EMBL" id="CP070496">
    <property type="protein sequence ID" value="QSB07064.1"/>
    <property type="molecule type" value="Genomic_DNA"/>
</dbReference>
<dbReference type="RefSeq" id="WP_213173070.1">
    <property type="nucleotide sequence ID" value="NZ_CP070496.1"/>
</dbReference>
<feature type="binding site" evidence="14">
    <location>
        <position position="85"/>
    </location>
    <ligand>
        <name>Mg(2+)</name>
        <dbReference type="ChEBI" id="CHEBI:18420"/>
        <label>1</label>
        <note>catalytic</note>
    </ligand>
</feature>
<comment type="function">
    <text evidence="12">Catalyzes the dephosphorylation of histidinol-phosphate to histidinol, the direct precursor of histidine.</text>
</comment>
<keyword evidence="8 15" id="KW-0378">Hydrolase</keyword>
<keyword evidence="10" id="KW-0368">Histidine biosynthesis</keyword>
<proteinExistence type="inferred from homology"/>
<sequence>MPSYHDDLALAHMLADSADGIGMERFRANDLKISTKPDMTEVTDADMAIEKTLRSTLSRARPRDGVLGEEYGTDGGASGRQWVIDPIDGTRNYVRGVPVWATLIALFDQGELVVGLVSAPALGRRWWALKGAGAWAGRNLRGGKKLGVSKVRRLADASVSISSVSGWGKLDKQDRILRLVNSAWRERGYGDFFSYVLLAEGAVDIATEPEVALWDLAPLALIVEEAGGTFTDLTGESGPDGGSALATNGLLHNEVLQILSDEGS</sequence>
<comment type="pathway">
    <text evidence="2">Amino-acid biosynthesis; L-histidine biosynthesis; L-histidine from 5-phospho-alpha-D-ribose 1-diphosphate: step 8/9.</text>
</comment>
<dbReference type="SUPFAM" id="SSF56655">
    <property type="entry name" value="Carbohydrate phosphatase"/>
    <property type="match status" value="1"/>
</dbReference>
<dbReference type="KEGG" id="nav:JQS30_11730"/>
<comment type="cofactor">
    <cofactor evidence="1 14">
        <name>Mg(2+)</name>
        <dbReference type="ChEBI" id="CHEBI:18420"/>
    </cofactor>
</comment>
<reference evidence="15" key="1">
    <citation type="submission" date="2021-02" db="EMBL/GenBank/DDBJ databases">
        <title>Natronoglycomyces albus gen. nov., sp. nov, a haloalkaliphilic actinobacterium from a soda solonchak soil.</title>
        <authorList>
            <person name="Sorokin D.Y."/>
            <person name="Khijniak T.V."/>
            <person name="Zakharycheva A.P."/>
            <person name="Boueva O.V."/>
            <person name="Ariskina E.V."/>
            <person name="Hahnke R.L."/>
            <person name="Bunk B."/>
            <person name="Sproer C."/>
            <person name="Schumann P."/>
            <person name="Evtushenko L.I."/>
            <person name="Kublanov I.V."/>
        </authorList>
    </citation>
    <scope>NUCLEOTIDE SEQUENCE</scope>
    <source>
        <strain evidence="15">DSM 106290</strain>
    </source>
</reference>
<evidence type="ECO:0000256" key="11">
    <source>
        <dbReference type="ARBA" id="ARBA00049158"/>
    </source>
</evidence>
<comment type="catalytic activity">
    <reaction evidence="11">
        <text>L-histidinol phosphate + H2O = L-histidinol + phosphate</text>
        <dbReference type="Rhea" id="RHEA:14465"/>
        <dbReference type="ChEBI" id="CHEBI:15377"/>
        <dbReference type="ChEBI" id="CHEBI:43474"/>
        <dbReference type="ChEBI" id="CHEBI:57699"/>
        <dbReference type="ChEBI" id="CHEBI:57980"/>
        <dbReference type="EC" id="3.1.3.15"/>
    </reaction>
</comment>
<evidence type="ECO:0000256" key="2">
    <source>
        <dbReference type="ARBA" id="ARBA00004970"/>
    </source>
</evidence>
<evidence type="ECO:0000256" key="8">
    <source>
        <dbReference type="ARBA" id="ARBA00022801"/>
    </source>
</evidence>
<dbReference type="Proteomes" id="UP000662939">
    <property type="component" value="Chromosome"/>
</dbReference>
<feature type="binding site" evidence="14">
    <location>
        <position position="69"/>
    </location>
    <ligand>
        <name>Mg(2+)</name>
        <dbReference type="ChEBI" id="CHEBI:18420"/>
        <label>1</label>
        <note>catalytic</note>
    </ligand>
</feature>
<evidence type="ECO:0000256" key="1">
    <source>
        <dbReference type="ARBA" id="ARBA00001946"/>
    </source>
</evidence>
<evidence type="ECO:0000256" key="10">
    <source>
        <dbReference type="ARBA" id="ARBA00023102"/>
    </source>
</evidence>
<dbReference type="GO" id="GO:0000105">
    <property type="term" value="P:L-histidine biosynthetic process"/>
    <property type="evidence" value="ECO:0007669"/>
    <property type="project" value="UniProtKB-UniRule"/>
</dbReference>
<evidence type="ECO:0000256" key="4">
    <source>
        <dbReference type="ARBA" id="ARBA00013085"/>
    </source>
</evidence>
<evidence type="ECO:0000256" key="3">
    <source>
        <dbReference type="ARBA" id="ARBA00009759"/>
    </source>
</evidence>
<gene>
    <name evidence="15" type="primary">hisN</name>
    <name evidence="15" type="ORF">JQS30_11730</name>
</gene>
<feature type="binding site" evidence="14">
    <location>
        <position position="88"/>
    </location>
    <ligand>
        <name>Mg(2+)</name>
        <dbReference type="ChEBI" id="CHEBI:18420"/>
        <label>1</label>
        <note>catalytic</note>
    </ligand>
</feature>
<evidence type="ECO:0000256" key="14">
    <source>
        <dbReference type="PIRSR" id="PIRSR600760-2"/>
    </source>
</evidence>
<evidence type="ECO:0000256" key="9">
    <source>
        <dbReference type="ARBA" id="ARBA00022842"/>
    </source>
</evidence>
<accession>A0A895XNY3</accession>
<evidence type="ECO:0000256" key="13">
    <source>
        <dbReference type="NCBIfam" id="TIGR02067"/>
    </source>
</evidence>
<dbReference type="PROSITE" id="PS00629">
    <property type="entry name" value="IMP_1"/>
    <property type="match status" value="1"/>
</dbReference>
<dbReference type="AlphaFoldDB" id="A0A895XNY3"/>
<keyword evidence="9 14" id="KW-0460">Magnesium</keyword>
<evidence type="ECO:0000256" key="5">
    <source>
        <dbReference type="ARBA" id="ARBA00021697"/>
    </source>
</evidence>
<dbReference type="InterPro" id="IPR011809">
    <property type="entry name" value="His_9_proposed"/>
</dbReference>
<dbReference type="Gene3D" id="3.40.190.80">
    <property type="match status" value="1"/>
</dbReference>